<dbReference type="InterPro" id="IPR035965">
    <property type="entry name" value="PAS-like_dom_sf"/>
</dbReference>
<feature type="domain" description="HTH luxR-type" evidence="5">
    <location>
        <begin position="242"/>
        <end position="307"/>
    </location>
</feature>
<name>A0A832A5Z9_9BACT</name>
<organism evidence="6">
    <name type="scientific">Desulfacinum infernum</name>
    <dbReference type="NCBI Taxonomy" id="35837"/>
    <lineage>
        <taxon>Bacteria</taxon>
        <taxon>Pseudomonadati</taxon>
        <taxon>Thermodesulfobacteriota</taxon>
        <taxon>Syntrophobacteria</taxon>
        <taxon>Syntrophobacterales</taxon>
        <taxon>Syntrophobacteraceae</taxon>
        <taxon>Desulfacinum</taxon>
    </lineage>
</organism>
<proteinExistence type="predicted"/>
<comment type="caution">
    <text evidence="6">The sequence shown here is derived from an EMBL/GenBank/DDBJ whole genome shotgun (WGS) entry which is preliminary data.</text>
</comment>
<dbReference type="PANTHER" id="PTHR44688">
    <property type="entry name" value="DNA-BINDING TRANSCRIPTIONAL ACTIVATOR DEVR_DOSR"/>
    <property type="match status" value="1"/>
</dbReference>
<dbReference type="Gene3D" id="1.10.10.10">
    <property type="entry name" value="Winged helix-like DNA-binding domain superfamily/Winged helix DNA-binding domain"/>
    <property type="match status" value="1"/>
</dbReference>
<accession>A0A832A5Z9</accession>
<evidence type="ECO:0000259" key="5">
    <source>
        <dbReference type="PROSITE" id="PS50043"/>
    </source>
</evidence>
<dbReference type="InterPro" id="IPR000792">
    <property type="entry name" value="Tscrpt_reg_LuxR_C"/>
</dbReference>
<keyword evidence="4" id="KW-0175">Coiled coil</keyword>
<protein>
    <submittedName>
        <fullName evidence="6">LuxR family transcriptional regulator</fullName>
    </submittedName>
</protein>
<dbReference type="GO" id="GO:0003677">
    <property type="term" value="F:DNA binding"/>
    <property type="evidence" value="ECO:0007669"/>
    <property type="project" value="UniProtKB-KW"/>
</dbReference>
<evidence type="ECO:0000256" key="2">
    <source>
        <dbReference type="ARBA" id="ARBA00023125"/>
    </source>
</evidence>
<dbReference type="Gene3D" id="3.30.450.20">
    <property type="entry name" value="PAS domain"/>
    <property type="match status" value="1"/>
</dbReference>
<reference evidence="6" key="1">
    <citation type="journal article" date="2020" name="mSystems">
        <title>Genome- and Community-Level Interaction Insights into Carbon Utilization and Element Cycling Functions of Hydrothermarchaeota in Hydrothermal Sediment.</title>
        <authorList>
            <person name="Zhou Z."/>
            <person name="Liu Y."/>
            <person name="Xu W."/>
            <person name="Pan J."/>
            <person name="Luo Z.H."/>
            <person name="Li M."/>
        </authorList>
    </citation>
    <scope>NUCLEOTIDE SEQUENCE [LARGE SCALE GENOMIC DNA]</scope>
    <source>
        <strain evidence="6">SpSt-456</strain>
    </source>
</reference>
<dbReference type="SMART" id="SM00421">
    <property type="entry name" value="HTH_LUXR"/>
    <property type="match status" value="1"/>
</dbReference>
<evidence type="ECO:0000256" key="1">
    <source>
        <dbReference type="ARBA" id="ARBA00023015"/>
    </source>
</evidence>
<evidence type="ECO:0000256" key="3">
    <source>
        <dbReference type="ARBA" id="ARBA00023163"/>
    </source>
</evidence>
<keyword evidence="2" id="KW-0238">DNA-binding</keyword>
<dbReference type="PANTHER" id="PTHR44688:SF16">
    <property type="entry name" value="DNA-BINDING TRANSCRIPTIONAL ACTIVATOR DEVR_DOSR"/>
    <property type="match status" value="1"/>
</dbReference>
<evidence type="ECO:0000313" key="6">
    <source>
        <dbReference type="EMBL" id="HFK98292.1"/>
    </source>
</evidence>
<dbReference type="EMBL" id="DSTK01000039">
    <property type="protein sequence ID" value="HFK98292.1"/>
    <property type="molecule type" value="Genomic_DNA"/>
</dbReference>
<dbReference type="SUPFAM" id="SSF46894">
    <property type="entry name" value="C-terminal effector domain of the bipartite response regulators"/>
    <property type="match status" value="1"/>
</dbReference>
<keyword evidence="3" id="KW-0804">Transcription</keyword>
<dbReference type="PROSITE" id="PS50043">
    <property type="entry name" value="HTH_LUXR_2"/>
    <property type="match status" value="1"/>
</dbReference>
<dbReference type="InterPro" id="IPR036388">
    <property type="entry name" value="WH-like_DNA-bd_sf"/>
</dbReference>
<gene>
    <name evidence="6" type="ORF">ENS06_13350</name>
</gene>
<dbReference type="GO" id="GO:0006355">
    <property type="term" value="P:regulation of DNA-templated transcription"/>
    <property type="evidence" value="ECO:0007669"/>
    <property type="project" value="InterPro"/>
</dbReference>
<dbReference type="InterPro" id="IPR016032">
    <property type="entry name" value="Sig_transdc_resp-reg_C-effctor"/>
</dbReference>
<sequence length="308" mass="34793">MAVMDARAGSARVSLLEQQVRELQNDRTFLENILDSLDAHIAVLDDSGVIIKTNKPWQKYAEANKLGLPPDTIGVNYLRVCDEARGEASEGAEEAAAGIRAVMDGTLSEFRMDYPCHSPTEKRWFFMRVTRFAGAGPPRLVIIHENITPLKEIQEELARREEELLAYAKRLEETNITLKTILDLRESEKKELQEAMVSAVRQLLVPALERLKTARLDEAHKKELEVLEITLRELAASSIRTLAGRQLGLTPMELQVAMLVREGRSSKEIASLLNISTETVAFHRRNLRRKLQIHGKGQNLRERLLALT</sequence>
<dbReference type="PRINTS" id="PR00038">
    <property type="entry name" value="HTHLUXR"/>
</dbReference>
<dbReference type="CDD" id="cd06170">
    <property type="entry name" value="LuxR_C_like"/>
    <property type="match status" value="1"/>
</dbReference>
<dbReference type="SUPFAM" id="SSF55785">
    <property type="entry name" value="PYP-like sensor domain (PAS domain)"/>
    <property type="match status" value="1"/>
</dbReference>
<dbReference type="AlphaFoldDB" id="A0A832A5Z9"/>
<dbReference type="PROSITE" id="PS00622">
    <property type="entry name" value="HTH_LUXR_1"/>
    <property type="match status" value="1"/>
</dbReference>
<feature type="coiled-coil region" evidence="4">
    <location>
        <begin position="6"/>
        <end position="40"/>
    </location>
</feature>
<evidence type="ECO:0000256" key="4">
    <source>
        <dbReference type="SAM" id="Coils"/>
    </source>
</evidence>
<dbReference type="Pfam" id="PF00196">
    <property type="entry name" value="GerE"/>
    <property type="match status" value="1"/>
</dbReference>
<keyword evidence="1" id="KW-0805">Transcription regulation</keyword>